<feature type="transmembrane region" description="Helical" evidence="5">
    <location>
        <begin position="180"/>
        <end position="200"/>
    </location>
</feature>
<feature type="region of interest" description="Disordered" evidence="4">
    <location>
        <begin position="209"/>
        <end position="242"/>
    </location>
</feature>
<dbReference type="GO" id="GO:0008270">
    <property type="term" value="F:zinc ion binding"/>
    <property type="evidence" value="ECO:0007669"/>
    <property type="project" value="InterPro"/>
</dbReference>
<keyword evidence="5" id="KW-1133">Transmembrane helix</keyword>
<keyword evidence="5" id="KW-0472">Membrane</keyword>
<keyword evidence="5" id="KW-0812">Transmembrane</keyword>
<dbReference type="Proteomes" id="UP000231358">
    <property type="component" value="Unassembled WGS sequence"/>
</dbReference>
<protein>
    <submittedName>
        <fullName evidence="6">Zn(II)2Cys6 transcription factor</fullName>
    </submittedName>
</protein>
<evidence type="ECO:0000256" key="2">
    <source>
        <dbReference type="ARBA" id="ARBA00023163"/>
    </source>
</evidence>
<evidence type="ECO:0000313" key="6">
    <source>
        <dbReference type="EMBL" id="PIG84340.1"/>
    </source>
</evidence>
<dbReference type="CDD" id="cd00067">
    <property type="entry name" value="GAL4"/>
    <property type="match status" value="1"/>
</dbReference>
<evidence type="ECO:0000256" key="5">
    <source>
        <dbReference type="SAM" id="Phobius"/>
    </source>
</evidence>
<dbReference type="STRING" id="656916.A0A2G7FUP9"/>
<dbReference type="InterPro" id="IPR001138">
    <property type="entry name" value="Zn2Cys6_DnaBD"/>
</dbReference>
<reference evidence="6 7" key="1">
    <citation type="submission" date="2017-05" db="EMBL/GenBank/DDBJ databases">
        <title>Genome sequence for an aflatoxigenic pathogen of Argentinian peanut, Aspergillus arachidicola.</title>
        <authorList>
            <person name="Moore G."/>
            <person name="Beltz S.B."/>
            <person name="Mack B.M."/>
        </authorList>
    </citation>
    <scope>NUCLEOTIDE SEQUENCE [LARGE SCALE GENOMIC DNA]</scope>
    <source>
        <strain evidence="6 7">CBS 117610</strain>
    </source>
</reference>
<gene>
    <name evidence="6" type="ORF">AARAC_010684</name>
</gene>
<comment type="caution">
    <text evidence="6">The sequence shown here is derived from an EMBL/GenBank/DDBJ whole genome shotgun (WGS) entry which is preliminary data.</text>
</comment>
<name>A0A2G7FUP9_9EURO</name>
<accession>A0A2G7FUP9</accession>
<keyword evidence="1" id="KW-0805">Transcription regulation</keyword>
<organism evidence="6 7">
    <name type="scientific">Aspergillus arachidicola</name>
    <dbReference type="NCBI Taxonomy" id="656916"/>
    <lineage>
        <taxon>Eukaryota</taxon>
        <taxon>Fungi</taxon>
        <taxon>Dikarya</taxon>
        <taxon>Ascomycota</taxon>
        <taxon>Pezizomycotina</taxon>
        <taxon>Eurotiomycetes</taxon>
        <taxon>Eurotiomycetidae</taxon>
        <taxon>Eurotiales</taxon>
        <taxon>Aspergillaceae</taxon>
        <taxon>Aspergillus</taxon>
        <taxon>Aspergillus subgen. Circumdati</taxon>
    </lineage>
</organism>
<feature type="region of interest" description="Disordered" evidence="4">
    <location>
        <begin position="74"/>
        <end position="98"/>
    </location>
</feature>
<evidence type="ECO:0000256" key="1">
    <source>
        <dbReference type="ARBA" id="ARBA00023015"/>
    </source>
</evidence>
<evidence type="ECO:0000256" key="3">
    <source>
        <dbReference type="ARBA" id="ARBA00023242"/>
    </source>
</evidence>
<evidence type="ECO:0000256" key="4">
    <source>
        <dbReference type="SAM" id="MobiDB-lite"/>
    </source>
</evidence>
<proteinExistence type="predicted"/>
<dbReference type="PANTHER" id="PTHR35392">
    <property type="entry name" value="ZN(II)2CYS6 TRANSCRIPTION FACTOR (EUROFUNG)-RELATED-RELATED"/>
    <property type="match status" value="1"/>
</dbReference>
<dbReference type="AlphaFoldDB" id="A0A2G7FUP9"/>
<dbReference type="InterPro" id="IPR052973">
    <property type="entry name" value="Fungal_sec-metab_reg_TF"/>
</dbReference>
<keyword evidence="3" id="KW-0539">Nucleus</keyword>
<dbReference type="PANTHER" id="PTHR35392:SF2">
    <property type="entry name" value="ZN(II)2CYS6 TRANSCRIPTION FACTOR (EUROFUNG)"/>
    <property type="match status" value="1"/>
</dbReference>
<feature type="compositionally biased region" description="Low complexity" evidence="4">
    <location>
        <begin position="213"/>
        <end position="234"/>
    </location>
</feature>
<keyword evidence="7" id="KW-1185">Reference proteome</keyword>
<sequence length="757" mass="84244">MGRKPNQLILEFFIRGQKLEDASNRYQHTCKACGEKFPKGRIDSLTNHLVKKCQAIPLRDRQRVLLRLHELPDLADGDQNKDPNVAGQNKGKGSDLPFTTRQNFDGLNVLAEASRQVGASDQTKRGGPAYTQSVTVGGKTVVVDPALEAEGFQGHPQAEHVEEDVKPPGKLISPLSSFSLFNAGFIGFIGVALTAIVFVGTPQGSNATLPSLPNASQDQPPSASPSLAEASLTPDPTSNARQSQLSMIAASASEMVPQGMPLDHDIVDGLPKVGAWNQQLSTQEQLLFDSLHEHDPTLTAATQRAAAFPRPIAMNPNSQAKGFVNEFGNSTKPAKPKVRGRFSAARRREVQEVRKRGACIRCRMLKKPCSGDSPCTTCASVESARLWKHPCIRTRIAEEFELYNANLHATLAYHDVSGIRNQVKFEHYAGRIEVTHFEESMVYVTFSALQGHKPSTSTLDPQLQGLGDDTQFQGPLHELYLLDSDADDLPGKLEMYIKKTASFFYEREASEVMRPTLLLASELSQQKKDILLERVLELWVATHILVDSDLRWRTFCNPTLPPTSMHALAQPSDDGRMPIDEVTNAESYALLCSQLRAATEKRASQLSKSVMNDLERRLLQRQQSGWFETFLVALILLNCVERTCWLFRSWEDEAFAQRWPLDKRPPYYASQGDRFSDILHMLLKMRSLPPKATPRPDNGILKAVDGSDMNAARWFDMIKVSPLFLEQRQAAVFDPNDSRSLDLRYGAKLLPPTNVYT</sequence>
<dbReference type="GO" id="GO:0000981">
    <property type="term" value="F:DNA-binding transcription factor activity, RNA polymerase II-specific"/>
    <property type="evidence" value="ECO:0007669"/>
    <property type="project" value="InterPro"/>
</dbReference>
<dbReference type="EMBL" id="NEXV01000386">
    <property type="protein sequence ID" value="PIG84340.1"/>
    <property type="molecule type" value="Genomic_DNA"/>
</dbReference>
<evidence type="ECO:0000313" key="7">
    <source>
        <dbReference type="Proteomes" id="UP000231358"/>
    </source>
</evidence>
<keyword evidence="2" id="KW-0804">Transcription</keyword>